<evidence type="ECO:0000256" key="2">
    <source>
        <dbReference type="PROSITE-ProRule" id="PRU00176"/>
    </source>
</evidence>
<evidence type="ECO:0000259" key="4">
    <source>
        <dbReference type="PROSITE" id="PS50102"/>
    </source>
</evidence>
<feature type="non-terminal residue" evidence="5">
    <location>
        <position position="1"/>
    </location>
</feature>
<proteinExistence type="predicted"/>
<feature type="compositionally biased region" description="Low complexity" evidence="3">
    <location>
        <begin position="50"/>
        <end position="69"/>
    </location>
</feature>
<gene>
    <name evidence="5" type="primary">HNRNPD_1</name>
    <name evidence="5" type="ORF">g.21241</name>
</gene>
<feature type="region of interest" description="Disordered" evidence="3">
    <location>
        <begin position="1"/>
        <end position="76"/>
    </location>
</feature>
<reference evidence="5" key="1">
    <citation type="journal article" date="2016" name="Gigascience">
        <title>De novo construction of an expanded transcriptome assembly for the western tarnished plant bug, Lygus hesperus.</title>
        <authorList>
            <person name="Tassone E.E."/>
            <person name="Geib S.M."/>
            <person name="Hall B."/>
            <person name="Fabrick J.A."/>
            <person name="Brent C.S."/>
            <person name="Hull J.J."/>
        </authorList>
    </citation>
    <scope>NUCLEOTIDE SEQUENCE</scope>
</reference>
<evidence type="ECO:0000313" key="5">
    <source>
        <dbReference type="EMBL" id="JAQ15470.1"/>
    </source>
</evidence>
<organism evidence="5">
    <name type="scientific">Lygus hesperus</name>
    <name type="common">Western plant bug</name>
    <dbReference type="NCBI Taxonomy" id="30085"/>
    <lineage>
        <taxon>Eukaryota</taxon>
        <taxon>Metazoa</taxon>
        <taxon>Ecdysozoa</taxon>
        <taxon>Arthropoda</taxon>
        <taxon>Hexapoda</taxon>
        <taxon>Insecta</taxon>
        <taxon>Pterygota</taxon>
        <taxon>Neoptera</taxon>
        <taxon>Paraneoptera</taxon>
        <taxon>Hemiptera</taxon>
        <taxon>Heteroptera</taxon>
        <taxon>Panheteroptera</taxon>
        <taxon>Cimicomorpha</taxon>
        <taxon>Miridae</taxon>
        <taxon>Mirini</taxon>
        <taxon>Lygus</taxon>
    </lineage>
</organism>
<dbReference type="GO" id="GO:0003723">
    <property type="term" value="F:RNA binding"/>
    <property type="evidence" value="ECO:0007669"/>
    <property type="project" value="UniProtKB-UniRule"/>
</dbReference>
<dbReference type="EMBL" id="GDHC01003159">
    <property type="protein sequence ID" value="JAQ15470.1"/>
    <property type="molecule type" value="Transcribed_RNA"/>
</dbReference>
<dbReference type="SUPFAM" id="SSF54928">
    <property type="entry name" value="RNA-binding domain, RBD"/>
    <property type="match status" value="1"/>
</dbReference>
<protein>
    <submittedName>
        <fullName evidence="5">Heterogeneous nuclear ribonucleoprotein D0</fullName>
    </submittedName>
</protein>
<accession>A0A146MA92</accession>
<sequence length="212" mass="22681">SSGSSSSSNNNSNNRPSVTVQQQLSQPQHQHSGENLSDEFMIPSNDDGCITTTNNTNNSSNITVSTTSSHRGTQSIESEDSITGVAALSGGAGGVSNTVVRKTVDTNDIEAIENEIDSGGDHRSSGSGISDIEERKLFVGALSWGTSNDSLRDYFSRFGTVVDAFVMFSNRGGQPVSRGFGFVVFETANDVARIMNMVSQRRKFELEGRVLE</sequence>
<dbReference type="InterPro" id="IPR012677">
    <property type="entry name" value="Nucleotide-bd_a/b_plait_sf"/>
</dbReference>
<dbReference type="PANTHER" id="PTHR48024:SF56">
    <property type="entry name" value="HETEROGENEOUS NUCLEAR RIBONUCLEOPROTEIN A0"/>
    <property type="match status" value="1"/>
</dbReference>
<keyword evidence="1 2" id="KW-0694">RNA-binding</keyword>
<dbReference type="PROSITE" id="PS50102">
    <property type="entry name" value="RRM"/>
    <property type="match status" value="1"/>
</dbReference>
<dbReference type="InterPro" id="IPR050886">
    <property type="entry name" value="RNA-binding_reg"/>
</dbReference>
<feature type="domain" description="RRM" evidence="4">
    <location>
        <begin position="135"/>
        <end position="212"/>
    </location>
</feature>
<keyword evidence="5" id="KW-0687">Ribonucleoprotein</keyword>
<dbReference type="SMART" id="SM00360">
    <property type="entry name" value="RRM"/>
    <property type="match status" value="1"/>
</dbReference>
<dbReference type="AlphaFoldDB" id="A0A146MA92"/>
<dbReference type="Gene3D" id="3.30.70.330">
    <property type="match status" value="1"/>
</dbReference>
<evidence type="ECO:0000256" key="3">
    <source>
        <dbReference type="SAM" id="MobiDB-lite"/>
    </source>
</evidence>
<dbReference type="InterPro" id="IPR000504">
    <property type="entry name" value="RRM_dom"/>
</dbReference>
<name>A0A146MA92_LYGHE</name>
<feature type="compositionally biased region" description="Low complexity" evidence="3">
    <location>
        <begin position="1"/>
        <end position="14"/>
    </location>
</feature>
<feature type="compositionally biased region" description="Low complexity" evidence="3">
    <location>
        <begin position="21"/>
        <end position="30"/>
    </location>
</feature>
<dbReference type="GO" id="GO:1990904">
    <property type="term" value="C:ribonucleoprotein complex"/>
    <property type="evidence" value="ECO:0007669"/>
    <property type="project" value="UniProtKB-KW"/>
</dbReference>
<dbReference type="Pfam" id="PF00076">
    <property type="entry name" value="RRM_1"/>
    <property type="match status" value="1"/>
</dbReference>
<dbReference type="InterPro" id="IPR035979">
    <property type="entry name" value="RBD_domain_sf"/>
</dbReference>
<evidence type="ECO:0000256" key="1">
    <source>
        <dbReference type="ARBA" id="ARBA00022884"/>
    </source>
</evidence>
<dbReference type="PANTHER" id="PTHR48024">
    <property type="entry name" value="GEO13361P1-RELATED"/>
    <property type="match status" value="1"/>
</dbReference>